<name>A4BE68_9GAMM</name>
<evidence type="ECO:0000256" key="5">
    <source>
        <dbReference type="ARBA" id="ARBA00023136"/>
    </source>
</evidence>
<keyword evidence="3 6" id="KW-0812">Transmembrane</keyword>
<feature type="domain" description="EamA" evidence="7">
    <location>
        <begin position="2"/>
        <end position="129"/>
    </location>
</feature>
<dbReference type="GO" id="GO:0016020">
    <property type="term" value="C:membrane"/>
    <property type="evidence" value="ECO:0007669"/>
    <property type="project" value="UniProtKB-SubCell"/>
</dbReference>
<feature type="transmembrane region" description="Helical" evidence="6">
    <location>
        <begin position="57"/>
        <end position="79"/>
    </location>
</feature>
<feature type="transmembrane region" description="Helical" evidence="6">
    <location>
        <begin position="114"/>
        <end position="136"/>
    </location>
</feature>
<accession>A4BE68</accession>
<dbReference type="AlphaFoldDB" id="A4BE68"/>
<dbReference type="InterPro" id="IPR037185">
    <property type="entry name" value="EmrE-like"/>
</dbReference>
<keyword evidence="9" id="KW-1185">Reference proteome</keyword>
<keyword evidence="4 6" id="KW-1133">Transmembrane helix</keyword>
<dbReference type="PANTHER" id="PTHR32322:SF2">
    <property type="entry name" value="EAMA DOMAIN-CONTAINING PROTEIN"/>
    <property type="match status" value="1"/>
</dbReference>
<comment type="subcellular location">
    <subcellularLocation>
        <location evidence="1">Membrane</location>
        <topology evidence="1">Multi-pass membrane protein</topology>
    </subcellularLocation>
</comment>
<dbReference type="PANTHER" id="PTHR32322">
    <property type="entry name" value="INNER MEMBRANE TRANSPORTER"/>
    <property type="match status" value="1"/>
</dbReference>
<proteinExistence type="inferred from homology"/>
<feature type="transmembrane region" description="Helical" evidence="6">
    <location>
        <begin position="85"/>
        <end position="107"/>
    </location>
</feature>
<dbReference type="EMBL" id="AAOE01000009">
    <property type="protein sequence ID" value="EAR09546.1"/>
    <property type="molecule type" value="Genomic_DNA"/>
</dbReference>
<organism evidence="8 9">
    <name type="scientific">Reinekea blandensis MED297</name>
    <dbReference type="NCBI Taxonomy" id="314283"/>
    <lineage>
        <taxon>Bacteria</taxon>
        <taxon>Pseudomonadati</taxon>
        <taxon>Pseudomonadota</taxon>
        <taxon>Gammaproteobacteria</taxon>
        <taxon>Oceanospirillales</taxon>
        <taxon>Saccharospirillaceae</taxon>
        <taxon>Reinekea</taxon>
    </lineage>
</organism>
<feature type="transmembrane region" description="Helical" evidence="6">
    <location>
        <begin position="148"/>
        <end position="167"/>
    </location>
</feature>
<evidence type="ECO:0000313" key="8">
    <source>
        <dbReference type="EMBL" id="EAR09546.1"/>
    </source>
</evidence>
<evidence type="ECO:0000256" key="1">
    <source>
        <dbReference type="ARBA" id="ARBA00004141"/>
    </source>
</evidence>
<feature type="transmembrane region" description="Helical" evidence="6">
    <location>
        <begin position="212"/>
        <end position="235"/>
    </location>
</feature>
<reference evidence="8 9" key="1">
    <citation type="submission" date="2006-02" db="EMBL/GenBank/DDBJ databases">
        <authorList>
            <person name="Pinhassi J."/>
            <person name="Pedros-Alio C."/>
            <person name="Ferriera S."/>
            <person name="Johnson J."/>
            <person name="Kravitz S."/>
            <person name="Halpern A."/>
            <person name="Remington K."/>
            <person name="Beeson K."/>
            <person name="Tran B."/>
            <person name="Rogers Y.-H."/>
            <person name="Friedman R."/>
            <person name="Venter J.C."/>
        </authorList>
    </citation>
    <scope>NUCLEOTIDE SEQUENCE [LARGE SCALE GENOMIC DNA]</scope>
    <source>
        <strain evidence="8 9">MED297</strain>
    </source>
</reference>
<dbReference type="InterPro" id="IPR050638">
    <property type="entry name" value="AA-Vitamin_Transporters"/>
</dbReference>
<evidence type="ECO:0000256" key="4">
    <source>
        <dbReference type="ARBA" id="ARBA00022989"/>
    </source>
</evidence>
<sequence length="300" mass="32395">MATFFWALDTLIRYPLMAAGFSAVHIVLIEHVLLVGLMSLWLTSRGLSLWAFARRDWGPLLVIGALGSAVGTLAFTQAFSLMNPTLVILLQKLQPLVAIALAGYLLNEPISPRFLLCVLLALFGSLLLIAEDVVVLLQASQWHYRSEIVARLMGYGLALLAVVSWGASTVFGKRLSQRGYRSDQIMQGRFLTGLVALLPFMLISSAETAPITLSAVALIGLMIVISGVVGMLLYYQGLQRIASRHSALAEMAFPVMAGVINWVFLGFALTIAQIIGAMVLIAASVIVHQFDRPSTAVPAT</sequence>
<feature type="transmembrane region" description="Helical" evidence="6">
    <location>
        <begin position="12"/>
        <end position="37"/>
    </location>
</feature>
<dbReference type="InterPro" id="IPR000620">
    <property type="entry name" value="EamA_dom"/>
</dbReference>
<feature type="domain" description="EamA" evidence="7">
    <location>
        <begin position="153"/>
        <end position="287"/>
    </location>
</feature>
<evidence type="ECO:0000256" key="6">
    <source>
        <dbReference type="SAM" id="Phobius"/>
    </source>
</evidence>
<evidence type="ECO:0000259" key="7">
    <source>
        <dbReference type="Pfam" id="PF00892"/>
    </source>
</evidence>
<gene>
    <name evidence="8" type="ORF">MED297_12482</name>
</gene>
<dbReference type="Pfam" id="PF00892">
    <property type="entry name" value="EamA"/>
    <property type="match status" value="2"/>
</dbReference>
<comment type="similarity">
    <text evidence="2">Belongs to the EamA transporter family.</text>
</comment>
<comment type="caution">
    <text evidence="8">The sequence shown here is derived from an EMBL/GenBank/DDBJ whole genome shotgun (WGS) entry which is preliminary data.</text>
</comment>
<keyword evidence="5 6" id="KW-0472">Membrane</keyword>
<evidence type="ECO:0000256" key="2">
    <source>
        <dbReference type="ARBA" id="ARBA00007362"/>
    </source>
</evidence>
<protein>
    <submittedName>
        <fullName evidence="8">Drug/metabolite transporter (DMT) superfamily protein</fullName>
    </submittedName>
</protein>
<dbReference type="HOGENOM" id="CLU_063026_0_0_6"/>
<dbReference type="Proteomes" id="UP000005953">
    <property type="component" value="Unassembled WGS sequence"/>
</dbReference>
<dbReference type="SUPFAM" id="SSF103481">
    <property type="entry name" value="Multidrug resistance efflux transporter EmrE"/>
    <property type="match status" value="2"/>
</dbReference>
<dbReference type="STRING" id="314283.MED297_12482"/>
<evidence type="ECO:0000256" key="3">
    <source>
        <dbReference type="ARBA" id="ARBA00022692"/>
    </source>
</evidence>
<feature type="transmembrane region" description="Helical" evidence="6">
    <location>
        <begin position="188"/>
        <end position="206"/>
    </location>
</feature>
<evidence type="ECO:0000313" key="9">
    <source>
        <dbReference type="Proteomes" id="UP000005953"/>
    </source>
</evidence>